<feature type="transmembrane region" description="Helical" evidence="1">
    <location>
        <begin position="66"/>
        <end position="87"/>
    </location>
</feature>
<dbReference type="RefSeq" id="WP_256311546.1">
    <property type="nucleotide sequence ID" value="NZ_JANGAC010000007.1"/>
</dbReference>
<organism evidence="2 3">
    <name type="scientific">Tissierella carlieri</name>
    <dbReference type="NCBI Taxonomy" id="689904"/>
    <lineage>
        <taxon>Bacteria</taxon>
        <taxon>Bacillati</taxon>
        <taxon>Bacillota</taxon>
        <taxon>Tissierellia</taxon>
        <taxon>Tissierellales</taxon>
        <taxon>Tissierellaceae</taxon>
        <taxon>Tissierella</taxon>
    </lineage>
</organism>
<keyword evidence="1" id="KW-1133">Transmembrane helix</keyword>
<keyword evidence="3" id="KW-1185">Reference proteome</keyword>
<protein>
    <submittedName>
        <fullName evidence="2">Uncharacterized protein</fullName>
    </submittedName>
</protein>
<evidence type="ECO:0000256" key="1">
    <source>
        <dbReference type="SAM" id="Phobius"/>
    </source>
</evidence>
<evidence type="ECO:0000313" key="3">
    <source>
        <dbReference type="Proteomes" id="UP001524478"/>
    </source>
</evidence>
<keyword evidence="1" id="KW-0812">Transmembrane</keyword>
<feature type="transmembrane region" description="Helical" evidence="1">
    <location>
        <begin position="132"/>
        <end position="150"/>
    </location>
</feature>
<evidence type="ECO:0000313" key="2">
    <source>
        <dbReference type="EMBL" id="MCQ4923613.1"/>
    </source>
</evidence>
<accession>A0ABT1SAY4</accession>
<keyword evidence="1" id="KW-0472">Membrane</keyword>
<feature type="transmembrane region" description="Helical" evidence="1">
    <location>
        <begin position="99"/>
        <end position="120"/>
    </location>
</feature>
<name>A0ABT1SAY4_9FIRM</name>
<reference evidence="2 3" key="1">
    <citation type="submission" date="2022-06" db="EMBL/GenBank/DDBJ databases">
        <title>Isolation of gut microbiota from human fecal samples.</title>
        <authorList>
            <person name="Pamer E.G."/>
            <person name="Barat B."/>
            <person name="Waligurski E."/>
            <person name="Medina S."/>
            <person name="Paddock L."/>
            <person name="Mostad J."/>
        </authorList>
    </citation>
    <scope>NUCLEOTIDE SEQUENCE [LARGE SCALE GENOMIC DNA]</scope>
    <source>
        <strain evidence="2 3">DFI.7.95</strain>
    </source>
</reference>
<dbReference type="Proteomes" id="UP001524478">
    <property type="component" value="Unassembled WGS sequence"/>
</dbReference>
<comment type="caution">
    <text evidence="2">The sequence shown here is derived from an EMBL/GenBank/DDBJ whole genome shotgun (WGS) entry which is preliminary data.</text>
</comment>
<dbReference type="EMBL" id="JANGAC010000007">
    <property type="protein sequence ID" value="MCQ4923613.1"/>
    <property type="molecule type" value="Genomic_DNA"/>
</dbReference>
<gene>
    <name evidence="2" type="ORF">NE686_10975</name>
</gene>
<proteinExistence type="predicted"/>
<feature type="transmembrane region" description="Helical" evidence="1">
    <location>
        <begin position="21"/>
        <end position="46"/>
    </location>
</feature>
<sequence>MLIRKEGFSDYGIKKENIKKSILFTLGFIAIMVLLKSIDAGGVVYFPMRNHTTIKYSLNLSFPFNLIGIMLTLLIWGIIEGIYYVVIIKKIDDLLPNTLNPWLSLAPIIFCLYNFMIHYLIRRFIEGRTYEFSLIDTITGLLLAYAMTMLRKLTNNSWGSLIYQTLQNGIGKL</sequence>